<keyword evidence="2" id="KW-0962">Peroxisome biogenesis</keyword>
<accession>A0A427YBT7</accession>
<organism evidence="4 5">
    <name type="scientific">Saitozyma podzolica</name>
    <dbReference type="NCBI Taxonomy" id="1890683"/>
    <lineage>
        <taxon>Eukaryota</taxon>
        <taxon>Fungi</taxon>
        <taxon>Dikarya</taxon>
        <taxon>Basidiomycota</taxon>
        <taxon>Agaricomycotina</taxon>
        <taxon>Tremellomycetes</taxon>
        <taxon>Tremellales</taxon>
        <taxon>Trimorphomycetaceae</taxon>
        <taxon>Saitozyma</taxon>
    </lineage>
</organism>
<protein>
    <recommendedName>
        <fullName evidence="2">Peroxisomal membrane protein PEX16</fullName>
    </recommendedName>
</protein>
<evidence type="ECO:0000313" key="5">
    <source>
        <dbReference type="Proteomes" id="UP000279259"/>
    </source>
</evidence>
<feature type="region of interest" description="Disordered" evidence="3">
    <location>
        <begin position="197"/>
        <end position="217"/>
    </location>
</feature>
<dbReference type="GO" id="GO:0007031">
    <property type="term" value="P:peroxisome organization"/>
    <property type="evidence" value="ECO:0007669"/>
    <property type="project" value="UniProtKB-KW"/>
</dbReference>
<dbReference type="InterPro" id="IPR013919">
    <property type="entry name" value="Pex16"/>
</dbReference>
<comment type="caution">
    <text evidence="4">The sequence shown here is derived from an EMBL/GenBank/DDBJ whole genome shotgun (WGS) entry which is preliminary data.</text>
</comment>
<gene>
    <name evidence="4" type="primary">PEX16</name>
    <name evidence="4" type="ORF">EHS25_002846</name>
</gene>
<evidence type="ECO:0000256" key="2">
    <source>
        <dbReference type="RuleBase" id="RU365003"/>
    </source>
</evidence>
<proteinExistence type="inferred from homology"/>
<sequence length="389" mass="42975">MPSSLVTAYEDLLVHNLSAVRSVESALRNVTWLLPGRFEDAELASEGLYALLSLVSSHHDTLISRRLSPKLSLPPHPFVTPPPPSADAPAQPPLSRTSPLLAPPSEHARYTRYWTERSGVYRKASRTLATLGYVELLVEMLARRRGDRVRWRLVLLIESVKTFLRLVLLRLTRRPVLHPPTPQREVDITLLPTSVLDRPHSHGSPSTSGVAGSGPTIPIPTGPNAKLGVKPVLLDLPAHAPLTSHLYPMAGALPETLLPHPLTLLPPLDTTSAYVSEIINCSATLIQLILLLRASRPPRGSPYRRLSLPTLSRSLPPFLIPLLLRLLARRIRAPPKESLLLAQHYAQQDRRLVSSLFLTGPMWVGWTRPKVLGWVKTLERIPLVGLVGN</sequence>
<name>A0A427YBT7_9TREE</name>
<keyword evidence="2" id="KW-0576">Peroxisome</keyword>
<comment type="similarity">
    <text evidence="1 2">Belongs to the peroxin-16 family.</text>
</comment>
<dbReference type="Proteomes" id="UP000279259">
    <property type="component" value="Unassembled WGS sequence"/>
</dbReference>
<dbReference type="Pfam" id="PF08610">
    <property type="entry name" value="Pex16"/>
    <property type="match status" value="1"/>
</dbReference>
<reference evidence="4 5" key="1">
    <citation type="submission" date="2018-11" db="EMBL/GenBank/DDBJ databases">
        <title>Genome sequence of Saitozyma podzolica DSM 27192.</title>
        <authorList>
            <person name="Aliyu H."/>
            <person name="Gorte O."/>
            <person name="Ochsenreither K."/>
        </authorList>
    </citation>
    <scope>NUCLEOTIDE SEQUENCE [LARGE SCALE GENOMIC DNA]</scope>
    <source>
        <strain evidence="4 5">DSM 27192</strain>
    </source>
</reference>
<feature type="region of interest" description="Disordered" evidence="3">
    <location>
        <begin position="74"/>
        <end position="102"/>
    </location>
</feature>
<keyword evidence="5" id="KW-1185">Reference proteome</keyword>
<evidence type="ECO:0000256" key="1">
    <source>
        <dbReference type="ARBA" id="ARBA00009505"/>
    </source>
</evidence>
<evidence type="ECO:0000256" key="3">
    <source>
        <dbReference type="SAM" id="MobiDB-lite"/>
    </source>
</evidence>
<comment type="subcellular location">
    <subcellularLocation>
        <location evidence="2">Peroxisome membrane</location>
    </subcellularLocation>
</comment>
<dbReference type="STRING" id="1890683.A0A427YBT7"/>
<evidence type="ECO:0000313" key="4">
    <source>
        <dbReference type="EMBL" id="RSH88619.1"/>
    </source>
</evidence>
<dbReference type="PANTHER" id="PTHR13299:SF0">
    <property type="entry name" value="PEROXISOMAL MEMBRANE PROTEIN PEX16"/>
    <property type="match status" value="1"/>
</dbReference>
<dbReference type="OrthoDB" id="2021143at2759"/>
<feature type="compositionally biased region" description="Pro residues" evidence="3">
    <location>
        <begin position="74"/>
        <end position="92"/>
    </location>
</feature>
<dbReference type="EMBL" id="RSCD01000016">
    <property type="protein sequence ID" value="RSH88619.1"/>
    <property type="molecule type" value="Genomic_DNA"/>
</dbReference>
<dbReference type="GO" id="GO:0005778">
    <property type="term" value="C:peroxisomal membrane"/>
    <property type="evidence" value="ECO:0007669"/>
    <property type="project" value="UniProtKB-SubCell"/>
</dbReference>
<dbReference type="PANTHER" id="PTHR13299">
    <property type="entry name" value="PEROXISOMAL MEMBRANE PROTEIN PEX16"/>
    <property type="match status" value="1"/>
</dbReference>
<dbReference type="AlphaFoldDB" id="A0A427YBT7"/>